<evidence type="ECO:0000313" key="5">
    <source>
        <dbReference type="Proteomes" id="UP000032180"/>
    </source>
</evidence>
<evidence type="ECO:0000313" key="4">
    <source>
        <dbReference type="EnsemblPlants" id="LPERR03G00430.1"/>
    </source>
</evidence>
<proteinExistence type="predicted"/>
<dbReference type="InterPro" id="IPR046938">
    <property type="entry name" value="DNA_clamp_sf"/>
</dbReference>
<dbReference type="eggNOG" id="KOG1636">
    <property type="taxonomic scope" value="Eukaryota"/>
</dbReference>
<dbReference type="GO" id="GO:0043626">
    <property type="term" value="C:PCNA complex"/>
    <property type="evidence" value="ECO:0007669"/>
    <property type="project" value="TreeGrafter"/>
</dbReference>
<protein>
    <recommendedName>
        <fullName evidence="3">Proliferating cell nuclear antigen PCNA N-terminal domain-containing protein</fullName>
    </recommendedName>
</protein>
<dbReference type="HOGENOM" id="CLU_043978_3_0_1"/>
<reference evidence="4 5" key="1">
    <citation type="submission" date="2012-08" db="EMBL/GenBank/DDBJ databases">
        <title>Oryza genome evolution.</title>
        <authorList>
            <person name="Wing R.A."/>
        </authorList>
    </citation>
    <scope>NUCLEOTIDE SEQUENCE</scope>
</reference>
<organism evidence="4 5">
    <name type="scientific">Leersia perrieri</name>
    <dbReference type="NCBI Taxonomy" id="77586"/>
    <lineage>
        <taxon>Eukaryota</taxon>
        <taxon>Viridiplantae</taxon>
        <taxon>Streptophyta</taxon>
        <taxon>Embryophyta</taxon>
        <taxon>Tracheophyta</taxon>
        <taxon>Spermatophyta</taxon>
        <taxon>Magnoliopsida</taxon>
        <taxon>Liliopsida</taxon>
        <taxon>Poales</taxon>
        <taxon>Poaceae</taxon>
        <taxon>BOP clade</taxon>
        <taxon>Oryzoideae</taxon>
        <taxon>Oryzeae</taxon>
        <taxon>Oryzinae</taxon>
        <taxon>Leersia</taxon>
    </lineage>
</organism>
<dbReference type="Gramene" id="LPERR03G00430.1">
    <property type="protein sequence ID" value="LPERR03G00430.1"/>
    <property type="gene ID" value="LPERR03G00430"/>
</dbReference>
<feature type="region of interest" description="Disordered" evidence="2">
    <location>
        <begin position="1"/>
        <end position="25"/>
    </location>
</feature>
<dbReference type="GO" id="GO:0006298">
    <property type="term" value="P:mismatch repair"/>
    <property type="evidence" value="ECO:0007669"/>
    <property type="project" value="TreeGrafter"/>
</dbReference>
<keyword evidence="5" id="KW-1185">Reference proteome</keyword>
<reference evidence="4" key="3">
    <citation type="submission" date="2015-04" db="UniProtKB">
        <authorList>
            <consortium name="EnsemblPlants"/>
        </authorList>
    </citation>
    <scope>IDENTIFICATION</scope>
</reference>
<sequence length="257" mass="28965">MPHGIEISNGNNSEQARGKECARAPGRKEALADRRLLRLVQASLLKNALEAISDLFSNASLNFSGTGLELQAMDTSRVALILRADAFDHYHCDRDLSMGLNLADMANKDDIITIKADDVTFTFQSPAPGIRVPGHSPHALCNKLSCFGDRDTPFPSPALVVIKVDKERIEFFTVGTKWEVKNCLQAHPNRSQAKRTYHYRNERTGFPGLWPEVHELLLQVTIRLSSELPAVFEYKIAVAEMGYIRYYMWPMKDEMQN</sequence>
<evidence type="ECO:0000256" key="1">
    <source>
        <dbReference type="ARBA" id="ARBA00023125"/>
    </source>
</evidence>
<feature type="compositionally biased region" description="Basic and acidic residues" evidence="2">
    <location>
        <begin position="16"/>
        <end position="25"/>
    </location>
</feature>
<dbReference type="STRING" id="77586.A0A0D9VNC3"/>
<dbReference type="PANTHER" id="PTHR11352:SF0">
    <property type="entry name" value="PROLIFERATING CELL NUCLEAR ANTIGEN"/>
    <property type="match status" value="1"/>
</dbReference>
<dbReference type="Gene3D" id="3.10.150.10">
    <property type="entry name" value="DNA Polymerase III, subunit A, domain 2"/>
    <property type="match status" value="1"/>
</dbReference>
<dbReference type="GO" id="GO:0019985">
    <property type="term" value="P:translesion synthesis"/>
    <property type="evidence" value="ECO:0007669"/>
    <property type="project" value="TreeGrafter"/>
</dbReference>
<evidence type="ECO:0000256" key="2">
    <source>
        <dbReference type="SAM" id="MobiDB-lite"/>
    </source>
</evidence>
<dbReference type="GO" id="GO:0030337">
    <property type="term" value="F:DNA polymerase processivity factor activity"/>
    <property type="evidence" value="ECO:0007669"/>
    <property type="project" value="InterPro"/>
</dbReference>
<dbReference type="SUPFAM" id="SSF55979">
    <property type="entry name" value="DNA clamp"/>
    <property type="match status" value="1"/>
</dbReference>
<dbReference type="InterPro" id="IPR022648">
    <property type="entry name" value="Pr_cel_nuc_antig_N"/>
</dbReference>
<accession>A0A0D9VNC3</accession>
<name>A0A0D9VNC3_9ORYZ</name>
<dbReference type="Proteomes" id="UP000032180">
    <property type="component" value="Chromosome 3"/>
</dbReference>
<reference evidence="5" key="2">
    <citation type="submission" date="2013-12" db="EMBL/GenBank/DDBJ databases">
        <authorList>
            <person name="Yu Y."/>
            <person name="Lee S."/>
            <person name="de Baynast K."/>
            <person name="Wissotski M."/>
            <person name="Liu L."/>
            <person name="Talag J."/>
            <person name="Goicoechea J."/>
            <person name="Angelova A."/>
            <person name="Jetty R."/>
            <person name="Kudrna D."/>
            <person name="Golser W."/>
            <person name="Rivera L."/>
            <person name="Zhang J."/>
            <person name="Wing R."/>
        </authorList>
    </citation>
    <scope>NUCLEOTIDE SEQUENCE</scope>
</reference>
<dbReference type="AlphaFoldDB" id="A0A0D9VNC3"/>
<dbReference type="Pfam" id="PF00705">
    <property type="entry name" value="PCNA_N"/>
    <property type="match status" value="1"/>
</dbReference>
<dbReference type="PANTHER" id="PTHR11352">
    <property type="entry name" value="PROLIFERATING CELL NUCLEAR ANTIGEN"/>
    <property type="match status" value="1"/>
</dbReference>
<dbReference type="GO" id="GO:0006275">
    <property type="term" value="P:regulation of DNA replication"/>
    <property type="evidence" value="ECO:0007669"/>
    <property type="project" value="InterPro"/>
</dbReference>
<dbReference type="InterPro" id="IPR000730">
    <property type="entry name" value="Pr_cel_nuc_antig"/>
</dbReference>
<dbReference type="PRINTS" id="PR00339">
    <property type="entry name" value="PCNACYCLIN"/>
</dbReference>
<dbReference type="EnsemblPlants" id="LPERR03G00430.1">
    <property type="protein sequence ID" value="LPERR03G00430.1"/>
    <property type="gene ID" value="LPERR03G00430"/>
</dbReference>
<dbReference type="GO" id="GO:0003677">
    <property type="term" value="F:DNA binding"/>
    <property type="evidence" value="ECO:0007669"/>
    <property type="project" value="UniProtKB-KW"/>
</dbReference>
<dbReference type="GO" id="GO:0006272">
    <property type="term" value="P:leading strand elongation"/>
    <property type="evidence" value="ECO:0007669"/>
    <property type="project" value="TreeGrafter"/>
</dbReference>
<keyword evidence="1" id="KW-0238">DNA-binding</keyword>
<evidence type="ECO:0000259" key="3">
    <source>
        <dbReference type="Pfam" id="PF00705"/>
    </source>
</evidence>
<feature type="domain" description="Proliferating cell nuclear antigen PCNA N-terminal" evidence="3">
    <location>
        <begin position="38"/>
        <end position="119"/>
    </location>
</feature>
<dbReference type="Gene3D" id="3.70.10.10">
    <property type="match status" value="1"/>
</dbReference>